<keyword evidence="3" id="KW-1185">Reference proteome</keyword>
<comment type="caution">
    <text evidence="2">The sequence shown here is derived from an EMBL/GenBank/DDBJ whole genome shotgun (WGS) entry which is preliminary data.</text>
</comment>
<protein>
    <submittedName>
        <fullName evidence="2">Uncharacterized protein</fullName>
    </submittedName>
</protein>
<feature type="compositionally biased region" description="Gly residues" evidence="1">
    <location>
        <begin position="25"/>
        <end position="34"/>
    </location>
</feature>
<feature type="region of interest" description="Disordered" evidence="1">
    <location>
        <begin position="1"/>
        <end position="96"/>
    </location>
</feature>
<gene>
    <name evidence="2" type="ORF">GTP77_12030</name>
</gene>
<evidence type="ECO:0000313" key="2">
    <source>
        <dbReference type="EMBL" id="MYN08060.1"/>
    </source>
</evidence>
<evidence type="ECO:0000313" key="3">
    <source>
        <dbReference type="Proteomes" id="UP000450676"/>
    </source>
</evidence>
<organism evidence="2 3">
    <name type="scientific">Pseudoduganella aquatica</name>
    <dbReference type="NCBI Taxonomy" id="2660641"/>
    <lineage>
        <taxon>Bacteria</taxon>
        <taxon>Pseudomonadati</taxon>
        <taxon>Pseudomonadota</taxon>
        <taxon>Betaproteobacteria</taxon>
        <taxon>Burkholderiales</taxon>
        <taxon>Oxalobacteraceae</taxon>
        <taxon>Telluria group</taxon>
        <taxon>Pseudoduganella</taxon>
    </lineage>
</organism>
<dbReference type="RefSeq" id="WP_161072398.1">
    <property type="nucleotide sequence ID" value="NZ_CP086370.1"/>
</dbReference>
<feature type="compositionally biased region" description="Low complexity" evidence="1">
    <location>
        <begin position="35"/>
        <end position="45"/>
    </location>
</feature>
<name>A0A7X4HD65_9BURK</name>
<feature type="compositionally biased region" description="Low complexity" evidence="1">
    <location>
        <begin position="15"/>
        <end position="24"/>
    </location>
</feature>
<accession>A0A7X4HD65</accession>
<dbReference type="EMBL" id="WWCU01000011">
    <property type="protein sequence ID" value="MYN08060.1"/>
    <property type="molecule type" value="Genomic_DNA"/>
</dbReference>
<evidence type="ECO:0000256" key="1">
    <source>
        <dbReference type="SAM" id="MobiDB-lite"/>
    </source>
</evidence>
<proteinExistence type="predicted"/>
<sequence>MDAYEPRRRKFEQQTHSGTTSAGSMGAGGTGGSSQSGASGTAAPGNSQSAGRTDDLLSGCVSEDQRAEGFQRDCNADALRQGLQTQSTPRRGGNRQ</sequence>
<feature type="compositionally biased region" description="Basic and acidic residues" evidence="1">
    <location>
        <begin position="63"/>
        <end position="75"/>
    </location>
</feature>
<dbReference type="AlphaFoldDB" id="A0A7X4HD65"/>
<dbReference type="Proteomes" id="UP000450676">
    <property type="component" value="Unassembled WGS sequence"/>
</dbReference>
<reference evidence="2 3" key="1">
    <citation type="submission" date="2019-12" db="EMBL/GenBank/DDBJ databases">
        <title>Novel species isolated from a subtropical stream in China.</title>
        <authorList>
            <person name="Lu H."/>
        </authorList>
    </citation>
    <scope>NUCLEOTIDE SEQUENCE [LARGE SCALE GENOMIC DNA]</scope>
    <source>
        <strain evidence="2 3">FT127W</strain>
    </source>
</reference>